<evidence type="ECO:0000313" key="3">
    <source>
        <dbReference type="Proteomes" id="UP000761534"/>
    </source>
</evidence>
<evidence type="ECO:0000256" key="1">
    <source>
        <dbReference type="SAM" id="MobiDB-lite"/>
    </source>
</evidence>
<feature type="region of interest" description="Disordered" evidence="1">
    <location>
        <begin position="53"/>
        <end position="83"/>
    </location>
</feature>
<dbReference type="AlphaFoldDB" id="A0A642USN3"/>
<comment type="caution">
    <text evidence="2">The sequence shown here is derived from an EMBL/GenBank/DDBJ whole genome shotgun (WGS) entry which is preliminary data.</text>
</comment>
<dbReference type="Proteomes" id="UP000761534">
    <property type="component" value="Unassembled WGS sequence"/>
</dbReference>
<evidence type="ECO:0000313" key="2">
    <source>
        <dbReference type="EMBL" id="KAA8904696.1"/>
    </source>
</evidence>
<organism evidence="2 3">
    <name type="scientific">Trichomonascus ciferrii</name>
    <dbReference type="NCBI Taxonomy" id="44093"/>
    <lineage>
        <taxon>Eukaryota</taxon>
        <taxon>Fungi</taxon>
        <taxon>Dikarya</taxon>
        <taxon>Ascomycota</taxon>
        <taxon>Saccharomycotina</taxon>
        <taxon>Dipodascomycetes</taxon>
        <taxon>Dipodascales</taxon>
        <taxon>Trichomonascaceae</taxon>
        <taxon>Trichomonascus</taxon>
        <taxon>Trichomonascus ciferrii complex</taxon>
    </lineage>
</organism>
<keyword evidence="3" id="KW-1185">Reference proteome</keyword>
<reference evidence="2" key="1">
    <citation type="journal article" date="2019" name="G3 (Bethesda)">
        <title>Genome Assemblies of Two Rare Opportunistic Yeast Pathogens: Diutina rugosa (syn. Candida rugosa) and Trichomonascus ciferrii (syn. Candida ciferrii).</title>
        <authorList>
            <person name="Mixao V."/>
            <person name="Saus E."/>
            <person name="Hansen A.P."/>
            <person name="Lass-Florl C."/>
            <person name="Gabaldon T."/>
        </authorList>
    </citation>
    <scope>NUCLEOTIDE SEQUENCE</scope>
    <source>
        <strain evidence="2">CBS 4856</strain>
    </source>
</reference>
<gene>
    <name evidence="2" type="ORF">TRICI_005393</name>
</gene>
<name>A0A642USN3_9ASCO</name>
<proteinExistence type="predicted"/>
<dbReference type="EMBL" id="SWFS01000425">
    <property type="protein sequence ID" value="KAA8904696.1"/>
    <property type="molecule type" value="Genomic_DNA"/>
</dbReference>
<sequence>MSHTETYMDDEEEKQLVLIELARIRDNLVNSGVSVEQTFDQYVYKYCQTHFIDPQPSLPPPDEDDLPPNKRQKLLDDDIASNN</sequence>
<accession>A0A642USN3</accession>
<protein>
    <submittedName>
        <fullName evidence="2">Uncharacterized protein</fullName>
    </submittedName>
</protein>
<dbReference type="VEuPathDB" id="FungiDB:TRICI_005393"/>